<dbReference type="Pfam" id="PF02518">
    <property type="entry name" value="HATPase_c"/>
    <property type="match status" value="1"/>
</dbReference>
<protein>
    <recommendedName>
        <fullName evidence="2">histidine kinase</fullName>
        <ecNumber evidence="2">2.7.13.3</ecNumber>
    </recommendedName>
</protein>
<dbReference type="RefSeq" id="WP_108917005.1">
    <property type="nucleotide sequence ID" value="NZ_BGJY01000001.1"/>
</dbReference>
<dbReference type="AlphaFoldDB" id="A0A2U1SR94"/>
<dbReference type="SUPFAM" id="SSF47384">
    <property type="entry name" value="Homodimeric domain of signal transducing histidine kinase"/>
    <property type="match status" value="1"/>
</dbReference>
<dbReference type="SMART" id="SM00387">
    <property type="entry name" value="HATPase_c"/>
    <property type="match status" value="1"/>
</dbReference>
<accession>A0A2U1SR94</accession>
<evidence type="ECO:0000256" key="1">
    <source>
        <dbReference type="ARBA" id="ARBA00000085"/>
    </source>
</evidence>
<dbReference type="InterPro" id="IPR005467">
    <property type="entry name" value="His_kinase_dom"/>
</dbReference>
<comment type="catalytic activity">
    <reaction evidence="1">
        <text>ATP + protein L-histidine = ADP + protein N-phospho-L-histidine.</text>
        <dbReference type="EC" id="2.7.13.3"/>
    </reaction>
</comment>
<dbReference type="Gene3D" id="3.40.50.2300">
    <property type="match status" value="1"/>
</dbReference>
<dbReference type="GO" id="GO:0000155">
    <property type="term" value="F:phosphorelay sensor kinase activity"/>
    <property type="evidence" value="ECO:0007669"/>
    <property type="project" value="InterPro"/>
</dbReference>
<dbReference type="InterPro" id="IPR004358">
    <property type="entry name" value="Sig_transdc_His_kin-like_C"/>
</dbReference>
<dbReference type="InterPro" id="IPR003661">
    <property type="entry name" value="HisK_dim/P_dom"/>
</dbReference>
<keyword evidence="5" id="KW-0812">Transmembrane</keyword>
<evidence type="ECO:0000313" key="8">
    <source>
        <dbReference type="EMBL" id="PWB94125.1"/>
    </source>
</evidence>
<dbReference type="Gene3D" id="3.30.565.10">
    <property type="entry name" value="Histidine kinase-like ATPase, C-terminal domain"/>
    <property type="match status" value="1"/>
</dbReference>
<name>A0A2U1SR94_METSR</name>
<keyword evidence="3 4" id="KW-0597">Phosphoprotein</keyword>
<evidence type="ECO:0000259" key="7">
    <source>
        <dbReference type="PROSITE" id="PS50110"/>
    </source>
</evidence>
<evidence type="ECO:0000313" key="9">
    <source>
        <dbReference type="Proteomes" id="UP000245137"/>
    </source>
</evidence>
<organism evidence="8 9">
    <name type="scientific">Methylosinus sporium</name>
    <dbReference type="NCBI Taxonomy" id="428"/>
    <lineage>
        <taxon>Bacteria</taxon>
        <taxon>Pseudomonadati</taxon>
        <taxon>Pseudomonadota</taxon>
        <taxon>Alphaproteobacteria</taxon>
        <taxon>Hyphomicrobiales</taxon>
        <taxon>Methylocystaceae</taxon>
        <taxon>Methylosinus</taxon>
    </lineage>
</organism>
<gene>
    <name evidence="8" type="ORF">C5689_09315</name>
</gene>
<evidence type="ECO:0000256" key="3">
    <source>
        <dbReference type="ARBA" id="ARBA00022553"/>
    </source>
</evidence>
<dbReference type="PRINTS" id="PR00344">
    <property type="entry name" value="BCTRLSENSOR"/>
</dbReference>
<proteinExistence type="predicted"/>
<evidence type="ECO:0000256" key="4">
    <source>
        <dbReference type="PROSITE-ProRule" id="PRU00169"/>
    </source>
</evidence>
<dbReference type="OrthoDB" id="9796100at2"/>
<keyword evidence="8" id="KW-0418">Kinase</keyword>
<dbReference type="PROSITE" id="PS50109">
    <property type="entry name" value="HIS_KIN"/>
    <property type="match status" value="1"/>
</dbReference>
<dbReference type="InterPro" id="IPR058544">
    <property type="entry name" value="ETR1_N"/>
</dbReference>
<dbReference type="InterPro" id="IPR036890">
    <property type="entry name" value="HATPase_C_sf"/>
</dbReference>
<dbReference type="InterPro" id="IPR003594">
    <property type="entry name" value="HATPase_dom"/>
</dbReference>
<sequence length="527" mass="56523">MSALSEWLFGVDNLTPHGFCLLWEPGLIWLFAISDGLIALAYFSIPLALVIIGQRRADLVFRPLLWLFAAFILLCGATHWLDVVTLWKPLYGVQGIVKAATAIVSVGTSVALWWWLPSFLALPSPDQLRKANAALLESEARLAHAQKMEAIGQLTGGIAHDFNNVLQVILGSLGVIERQLARGRAEEIGPSIGAIRKATNSAANLIDRLLAFSRRQTLLPRVVAPDRLVVGLEDLLRRTLGGGIELDLRLGRCRRNVVCDPSQLESALLNLAINARDAMPKGGVLEIATADRRREADAGEPDIAPGDYVEISVTDNGAGMSCDVLAHVFEPFFTTKPVGRGTGLGLSQIYGFIKQSGGFVRIDSAPGKGTAVRLYLPGRDPPNAAPAEAVAAPERTPESLAAPCGKTLLVEDQLEVRMQIADTLEEMGCEVIEADDGSAGLEVVESDEKLRLLVTDVGLPGVSGRQLAEAARAARPDLPILLITGYAGKSLDSLDPASNIEVLRKPFTLEELTTRVRALLARTAAAQ</sequence>
<dbReference type="EC" id="2.7.13.3" evidence="2"/>
<dbReference type="Proteomes" id="UP000245137">
    <property type="component" value="Unassembled WGS sequence"/>
</dbReference>
<dbReference type="InterPro" id="IPR036097">
    <property type="entry name" value="HisK_dim/P_sf"/>
</dbReference>
<keyword evidence="5" id="KW-1133">Transmembrane helix</keyword>
<dbReference type="SUPFAM" id="SSF52172">
    <property type="entry name" value="CheY-like"/>
    <property type="match status" value="1"/>
</dbReference>
<dbReference type="PROSITE" id="PS50110">
    <property type="entry name" value="RESPONSE_REGULATORY"/>
    <property type="match status" value="1"/>
</dbReference>
<dbReference type="SUPFAM" id="SSF55874">
    <property type="entry name" value="ATPase domain of HSP90 chaperone/DNA topoisomerase II/histidine kinase"/>
    <property type="match status" value="1"/>
</dbReference>
<dbReference type="SMART" id="SM00448">
    <property type="entry name" value="REC"/>
    <property type="match status" value="1"/>
</dbReference>
<dbReference type="EMBL" id="PUIV01000011">
    <property type="protein sequence ID" value="PWB94125.1"/>
    <property type="molecule type" value="Genomic_DNA"/>
</dbReference>
<keyword evidence="9" id="KW-1185">Reference proteome</keyword>
<dbReference type="Pfam" id="PF00512">
    <property type="entry name" value="HisKA"/>
    <property type="match status" value="1"/>
</dbReference>
<feature type="modified residue" description="4-aspartylphosphate" evidence="4">
    <location>
        <position position="456"/>
    </location>
</feature>
<feature type="domain" description="Response regulatory" evidence="7">
    <location>
        <begin position="406"/>
        <end position="520"/>
    </location>
</feature>
<feature type="transmembrane region" description="Helical" evidence="5">
    <location>
        <begin position="64"/>
        <end position="87"/>
    </location>
</feature>
<keyword evidence="8" id="KW-0808">Transferase</keyword>
<dbReference type="InterPro" id="IPR001789">
    <property type="entry name" value="Sig_transdc_resp-reg_receiver"/>
</dbReference>
<evidence type="ECO:0000256" key="2">
    <source>
        <dbReference type="ARBA" id="ARBA00012438"/>
    </source>
</evidence>
<feature type="domain" description="Histidine kinase" evidence="6">
    <location>
        <begin position="157"/>
        <end position="380"/>
    </location>
</feature>
<evidence type="ECO:0000256" key="5">
    <source>
        <dbReference type="SAM" id="Phobius"/>
    </source>
</evidence>
<dbReference type="CDD" id="cd00082">
    <property type="entry name" value="HisKA"/>
    <property type="match status" value="1"/>
</dbReference>
<dbReference type="Gene3D" id="1.10.287.130">
    <property type="match status" value="1"/>
</dbReference>
<evidence type="ECO:0000259" key="6">
    <source>
        <dbReference type="PROSITE" id="PS50109"/>
    </source>
</evidence>
<reference evidence="8 9" key="1">
    <citation type="journal article" date="2018" name="Appl. Microbiol. Biotechnol.">
        <title>Co-cultivation of the strictly anaerobic methanogen Methanosarcina barkeri with aerobic methanotrophs in an oxygen-limited membrane bioreactor.</title>
        <authorList>
            <person name="In 't Zandt M.H."/>
            <person name="van den Bosch T.J.M."/>
            <person name="Rijkers R."/>
            <person name="van Kessel M.A.H.J."/>
            <person name="Jetten M.S.M."/>
            <person name="Welte C.U."/>
        </authorList>
    </citation>
    <scope>NUCLEOTIDE SEQUENCE [LARGE SCALE GENOMIC DNA]</scope>
    <source>
        <strain evidence="8 9">DSM 17706</strain>
    </source>
</reference>
<dbReference type="PANTHER" id="PTHR43065:SF42">
    <property type="entry name" value="TWO-COMPONENT SENSOR PPRA"/>
    <property type="match status" value="1"/>
</dbReference>
<feature type="transmembrane region" description="Helical" evidence="5">
    <location>
        <begin position="27"/>
        <end position="52"/>
    </location>
</feature>
<dbReference type="InterPro" id="IPR011006">
    <property type="entry name" value="CheY-like_superfamily"/>
</dbReference>
<comment type="caution">
    <text evidence="8">The sequence shown here is derived from an EMBL/GenBank/DDBJ whole genome shotgun (WGS) entry which is preliminary data.</text>
</comment>
<dbReference type="Pfam" id="PF25487">
    <property type="entry name" value="ETR1_N"/>
    <property type="match status" value="1"/>
</dbReference>
<keyword evidence="5" id="KW-0472">Membrane</keyword>
<dbReference type="PANTHER" id="PTHR43065">
    <property type="entry name" value="SENSOR HISTIDINE KINASE"/>
    <property type="match status" value="1"/>
</dbReference>
<dbReference type="Pfam" id="PF00072">
    <property type="entry name" value="Response_reg"/>
    <property type="match status" value="1"/>
</dbReference>
<dbReference type="SMART" id="SM00388">
    <property type="entry name" value="HisKA"/>
    <property type="match status" value="1"/>
</dbReference>